<dbReference type="NCBIfam" id="TIGR02098">
    <property type="entry name" value="MJ0042_CXXC"/>
    <property type="match status" value="1"/>
</dbReference>
<dbReference type="OrthoDB" id="9787732at2"/>
<feature type="domain" description="RDD" evidence="7">
    <location>
        <begin position="66"/>
        <end position="197"/>
    </location>
</feature>
<gene>
    <name evidence="9" type="ORF">B5V00_12855</name>
</gene>
<evidence type="ECO:0000256" key="1">
    <source>
        <dbReference type="ARBA" id="ARBA00004651"/>
    </source>
</evidence>
<feature type="domain" description="Zinc finger/thioredoxin putative" evidence="8">
    <location>
        <begin position="1"/>
        <end position="36"/>
    </location>
</feature>
<evidence type="ECO:0000256" key="6">
    <source>
        <dbReference type="SAM" id="Phobius"/>
    </source>
</evidence>
<proteinExistence type="predicted"/>
<evidence type="ECO:0000256" key="5">
    <source>
        <dbReference type="ARBA" id="ARBA00023136"/>
    </source>
</evidence>
<dbReference type="EMBL" id="NAAD01000017">
    <property type="protein sequence ID" value="ORJ57658.1"/>
    <property type="molecule type" value="Genomic_DNA"/>
</dbReference>
<feature type="transmembrane region" description="Helical" evidence="6">
    <location>
        <begin position="114"/>
        <end position="134"/>
    </location>
</feature>
<comment type="subcellular location">
    <subcellularLocation>
        <location evidence="1">Cell membrane</location>
        <topology evidence="1">Multi-pass membrane protein</topology>
    </subcellularLocation>
</comment>
<evidence type="ECO:0000313" key="10">
    <source>
        <dbReference type="Proteomes" id="UP000193136"/>
    </source>
</evidence>
<dbReference type="InterPro" id="IPR011723">
    <property type="entry name" value="Znf/thioredoxin_put"/>
</dbReference>
<evidence type="ECO:0000259" key="7">
    <source>
        <dbReference type="Pfam" id="PF06271"/>
    </source>
</evidence>
<keyword evidence="4 6" id="KW-1133">Transmembrane helix</keyword>
<reference evidence="9 10" key="1">
    <citation type="submission" date="2017-03" db="EMBL/GenBank/DDBJ databases">
        <title>Genome sequence of Geothermobacter sp. EPR-M, Deep-Sea Iron Reducer.</title>
        <authorList>
            <person name="Tully B."/>
            <person name="Savalia P."/>
            <person name="Abuyen K."/>
            <person name="Baughan C."/>
            <person name="Romero E."/>
            <person name="Ronkowski C."/>
            <person name="Torres B."/>
            <person name="Tremblay J."/>
            <person name="Trujillo A."/>
            <person name="Tyler M."/>
            <person name="Perez-Rodriguez I."/>
            <person name="Amend J."/>
        </authorList>
    </citation>
    <scope>NUCLEOTIDE SEQUENCE [LARGE SCALE GENOMIC DNA]</scope>
    <source>
        <strain evidence="9 10">EPR-M</strain>
    </source>
</reference>
<dbReference type="PANTHER" id="PTHR36115">
    <property type="entry name" value="PROLINE-RICH ANTIGEN HOMOLOG-RELATED"/>
    <property type="match status" value="1"/>
</dbReference>
<dbReference type="Proteomes" id="UP000193136">
    <property type="component" value="Unassembled WGS sequence"/>
</dbReference>
<evidence type="ECO:0000313" key="9">
    <source>
        <dbReference type="EMBL" id="ORJ57658.1"/>
    </source>
</evidence>
<dbReference type="AlphaFoldDB" id="A0A1X0XXZ6"/>
<dbReference type="RefSeq" id="WP_085011214.1">
    <property type="nucleotide sequence ID" value="NZ_NAAD01000017.1"/>
</dbReference>
<keyword evidence="10" id="KW-1185">Reference proteome</keyword>
<evidence type="ECO:0000259" key="8">
    <source>
        <dbReference type="Pfam" id="PF13717"/>
    </source>
</evidence>
<feature type="transmembrane region" description="Helical" evidence="6">
    <location>
        <begin position="81"/>
        <end position="102"/>
    </location>
</feature>
<dbReference type="Pfam" id="PF13717">
    <property type="entry name" value="Zn_ribbon_4"/>
    <property type="match status" value="1"/>
</dbReference>
<keyword evidence="2" id="KW-1003">Cell membrane</keyword>
<evidence type="ECO:0000256" key="4">
    <source>
        <dbReference type="ARBA" id="ARBA00022989"/>
    </source>
</evidence>
<sequence length="204" mass="22473">MTITCPHCRYSRDIDPLTVPANVVRVLCPECGKRFPWPPKEPAEPRPEVEPRVRPSLPVTRTLPRTAGFGLRLVAQLIDGLAYGLLTLIIAIGLYLIIAFFGGSNERVLGMMSGLALFTIIAVSWLFSVFFIGYCGQTPGKMVTRIKVVRSSGGEIGFGAAIFRELVGKFISTMLFGCGYLMVLFDEQHRGLHDKIADTKVVKL</sequence>
<evidence type="ECO:0000256" key="3">
    <source>
        <dbReference type="ARBA" id="ARBA00022692"/>
    </source>
</evidence>
<keyword evidence="3 6" id="KW-0812">Transmembrane</keyword>
<comment type="caution">
    <text evidence="9">The sequence shown here is derived from an EMBL/GenBank/DDBJ whole genome shotgun (WGS) entry which is preliminary data.</text>
</comment>
<feature type="transmembrane region" description="Helical" evidence="6">
    <location>
        <begin position="166"/>
        <end position="185"/>
    </location>
</feature>
<organism evidence="9 10">
    <name type="scientific">Geothermobacter hydrogeniphilus</name>
    <dbReference type="NCBI Taxonomy" id="1969733"/>
    <lineage>
        <taxon>Bacteria</taxon>
        <taxon>Pseudomonadati</taxon>
        <taxon>Thermodesulfobacteriota</taxon>
        <taxon>Desulfuromonadia</taxon>
        <taxon>Desulfuromonadales</taxon>
        <taxon>Geothermobacteraceae</taxon>
        <taxon>Geothermobacter</taxon>
    </lineage>
</organism>
<evidence type="ECO:0000256" key="2">
    <source>
        <dbReference type="ARBA" id="ARBA00022475"/>
    </source>
</evidence>
<dbReference type="PANTHER" id="PTHR36115:SF4">
    <property type="entry name" value="MEMBRANE PROTEIN"/>
    <property type="match status" value="1"/>
</dbReference>
<name>A0A1X0XXZ6_9BACT</name>
<dbReference type="GO" id="GO:0005886">
    <property type="term" value="C:plasma membrane"/>
    <property type="evidence" value="ECO:0007669"/>
    <property type="project" value="UniProtKB-SubCell"/>
</dbReference>
<evidence type="ECO:0008006" key="11">
    <source>
        <dbReference type="Google" id="ProtNLM"/>
    </source>
</evidence>
<protein>
    <recommendedName>
        <fullName evidence="11">MJ0042 family finger-like domain-containing protein</fullName>
    </recommendedName>
</protein>
<dbReference type="Pfam" id="PF06271">
    <property type="entry name" value="RDD"/>
    <property type="match status" value="1"/>
</dbReference>
<dbReference type="InterPro" id="IPR051791">
    <property type="entry name" value="Pra-immunoreactive"/>
</dbReference>
<accession>A0A1X0XXZ6</accession>
<dbReference type="STRING" id="1969733.B5V00_12855"/>
<keyword evidence="5 6" id="KW-0472">Membrane</keyword>
<dbReference type="InterPro" id="IPR010432">
    <property type="entry name" value="RDD"/>
</dbReference>